<dbReference type="GO" id="GO:0006312">
    <property type="term" value="P:mitotic recombination"/>
    <property type="evidence" value="ECO:0007669"/>
    <property type="project" value="TreeGrafter"/>
</dbReference>
<dbReference type="STRING" id="619300.G3AKE1"/>
<dbReference type="FunCoup" id="G3AKE1">
    <property type="interactions" value="36"/>
</dbReference>
<dbReference type="InterPro" id="IPR020588">
    <property type="entry name" value="RecA_ATP-bd"/>
</dbReference>
<dbReference type="RefSeq" id="XP_007374413.1">
    <property type="nucleotide sequence ID" value="XM_007374351.1"/>
</dbReference>
<evidence type="ECO:0000259" key="4">
    <source>
        <dbReference type="PROSITE" id="PS50162"/>
    </source>
</evidence>
<feature type="compositionally biased region" description="Low complexity" evidence="3">
    <location>
        <begin position="373"/>
        <end position="389"/>
    </location>
</feature>
<dbReference type="GO" id="GO:0042148">
    <property type="term" value="P:DNA strand invasion"/>
    <property type="evidence" value="ECO:0007669"/>
    <property type="project" value="TreeGrafter"/>
</dbReference>
<gene>
    <name evidence="5" type="ORF">SPAPADRAFT_136511</name>
</gene>
<dbReference type="InterPro" id="IPR013632">
    <property type="entry name" value="Rad51_C"/>
</dbReference>
<organism evidence="6">
    <name type="scientific">Spathaspora passalidarum (strain NRRL Y-27907 / 11-Y1)</name>
    <dbReference type="NCBI Taxonomy" id="619300"/>
    <lineage>
        <taxon>Eukaryota</taxon>
        <taxon>Fungi</taxon>
        <taxon>Dikarya</taxon>
        <taxon>Ascomycota</taxon>
        <taxon>Saccharomycotina</taxon>
        <taxon>Pichiomycetes</taxon>
        <taxon>Debaryomycetaceae</taxon>
        <taxon>Spathaspora</taxon>
    </lineage>
</organism>
<protein>
    <recommendedName>
        <fullName evidence="4">RecA family profile 1 domain-containing protein</fullName>
    </recommendedName>
</protein>
<evidence type="ECO:0000256" key="2">
    <source>
        <dbReference type="ARBA" id="ARBA00022840"/>
    </source>
</evidence>
<dbReference type="GO" id="GO:0000150">
    <property type="term" value="F:DNA strand exchange activity"/>
    <property type="evidence" value="ECO:0007669"/>
    <property type="project" value="TreeGrafter"/>
</dbReference>
<keyword evidence="1" id="KW-0547">Nucleotide-binding</keyword>
<dbReference type="GO" id="GO:0140664">
    <property type="term" value="F:ATP-dependent DNA damage sensor activity"/>
    <property type="evidence" value="ECO:0007669"/>
    <property type="project" value="InterPro"/>
</dbReference>
<feature type="domain" description="RecA family profile 1" evidence="4">
    <location>
        <begin position="79"/>
        <end position="292"/>
    </location>
</feature>
<dbReference type="OMA" id="ISHHMRV"/>
<keyword evidence="6" id="KW-1185">Reference proteome</keyword>
<proteinExistence type="predicted"/>
<dbReference type="Proteomes" id="UP000000709">
    <property type="component" value="Unassembled WGS sequence"/>
</dbReference>
<dbReference type="KEGG" id="spaa:SPAPADRAFT_136511"/>
<dbReference type="eggNOG" id="KOG1564">
    <property type="taxonomic scope" value="Eukaryota"/>
</dbReference>
<dbReference type="GO" id="GO:0003697">
    <property type="term" value="F:single-stranded DNA binding"/>
    <property type="evidence" value="ECO:0007669"/>
    <property type="project" value="TreeGrafter"/>
</dbReference>
<dbReference type="GO" id="GO:0005524">
    <property type="term" value="F:ATP binding"/>
    <property type="evidence" value="ECO:0007669"/>
    <property type="project" value="UniProtKB-KW"/>
</dbReference>
<dbReference type="PANTHER" id="PTHR22942">
    <property type="entry name" value="RECA/RAD51/RADA DNA STRAND-PAIRING FAMILY MEMBER"/>
    <property type="match status" value="1"/>
</dbReference>
<sequence>MDDWKQLGPNNLDSSINFPILSSAYSEQGKSIADLLYSHDAFTHSDISKLVDRPLREVDDYYKSLEDDLLPTPTSIPFDEQMISTGLPCIDEELGGGIPVGEVVEVFGASGCGKSHFLYQLLLQCQKTFPESTSVHIATESFLETKRIADISSGLERSGVPVEMANISYIYCHDLVSQDHILYTQLPILLAQEKGKTKLVIIDSIAQHFRREDCISNSFYLKQKLGAQENEIGQDRDFQEIKLDQIDQLKKVQKAPKYATRSTKMQYLCHLYQHLSRIAKQFNVAVVLVNQVSDHTLDPLKDSQDVHEDDLASPLNLDFQTIIGAGWDTKLIYNYLPSNRVELDQRELEALDYELLTSSGNNSTNKKRRITHSANTGSSNSSNSTGLTDGLEDQIQYQQELIAKSYTLKRMSTKKLVPTLGYSWSKRIRTRIMLMKSYKPIVKDKREDNSLTSTQANQDFNSNGKRKAEELTATSLIKGWQVQRFIKVVSSTHNPNAIGLNKYPFSIVNDGLIQI</sequence>
<name>G3AKE1_SPAPN</name>
<keyword evidence="2" id="KW-0067">ATP-binding</keyword>
<dbReference type="SUPFAM" id="SSF52540">
    <property type="entry name" value="P-loop containing nucleoside triphosphate hydrolases"/>
    <property type="match status" value="1"/>
</dbReference>
<dbReference type="GeneID" id="18869975"/>
<accession>G3AKE1</accession>
<dbReference type="PROSITE" id="PS50162">
    <property type="entry name" value="RECA_2"/>
    <property type="match status" value="1"/>
</dbReference>
<feature type="region of interest" description="Disordered" evidence="3">
    <location>
        <begin position="362"/>
        <end position="389"/>
    </location>
</feature>
<dbReference type="InParanoid" id="G3AKE1"/>
<dbReference type="InterPro" id="IPR027417">
    <property type="entry name" value="P-loop_NTPase"/>
</dbReference>
<dbReference type="GO" id="GO:0000730">
    <property type="term" value="P:DNA recombinase assembly"/>
    <property type="evidence" value="ECO:0007669"/>
    <property type="project" value="TreeGrafter"/>
</dbReference>
<reference evidence="5 6" key="1">
    <citation type="journal article" date="2011" name="Proc. Natl. Acad. Sci. U.S.A.">
        <title>Comparative genomics of xylose-fermenting fungi for enhanced biofuel production.</title>
        <authorList>
            <person name="Wohlbach D.J."/>
            <person name="Kuo A."/>
            <person name="Sato T.K."/>
            <person name="Potts K.M."/>
            <person name="Salamov A.A."/>
            <person name="LaButti K.M."/>
            <person name="Sun H."/>
            <person name="Clum A."/>
            <person name="Pangilinan J.L."/>
            <person name="Lindquist E.A."/>
            <person name="Lucas S."/>
            <person name="Lapidus A."/>
            <person name="Jin M."/>
            <person name="Gunawan C."/>
            <person name="Balan V."/>
            <person name="Dale B.E."/>
            <person name="Jeffries T.W."/>
            <person name="Zinkel R."/>
            <person name="Barry K.W."/>
            <person name="Grigoriev I.V."/>
            <person name="Gasch A.P."/>
        </authorList>
    </citation>
    <scope>NUCLEOTIDE SEQUENCE [LARGE SCALE GENOMIC DNA]</scope>
    <source>
        <strain evidence="6">NRRL Y-27907 / 11-Y1</strain>
    </source>
</reference>
<evidence type="ECO:0000256" key="3">
    <source>
        <dbReference type="SAM" id="MobiDB-lite"/>
    </source>
</evidence>
<evidence type="ECO:0000313" key="6">
    <source>
        <dbReference type="Proteomes" id="UP000000709"/>
    </source>
</evidence>
<evidence type="ECO:0000256" key="1">
    <source>
        <dbReference type="ARBA" id="ARBA00022741"/>
    </source>
</evidence>
<dbReference type="AlphaFoldDB" id="G3AKE1"/>
<dbReference type="EMBL" id="GL996501">
    <property type="protein sequence ID" value="EGW32898.1"/>
    <property type="molecule type" value="Genomic_DNA"/>
</dbReference>
<dbReference type="OrthoDB" id="1861185at2759"/>
<dbReference type="Gene3D" id="3.40.50.300">
    <property type="entry name" value="P-loop containing nucleotide triphosphate hydrolases"/>
    <property type="match status" value="1"/>
</dbReference>
<dbReference type="GO" id="GO:0003690">
    <property type="term" value="F:double-stranded DNA binding"/>
    <property type="evidence" value="ECO:0007669"/>
    <property type="project" value="TreeGrafter"/>
</dbReference>
<dbReference type="PANTHER" id="PTHR22942:SF66">
    <property type="entry name" value="RE19845P"/>
    <property type="match status" value="1"/>
</dbReference>
<evidence type="ECO:0000313" key="5">
    <source>
        <dbReference type="EMBL" id="EGW32898.1"/>
    </source>
</evidence>
<dbReference type="HOGENOM" id="CLU_023933_0_0_1"/>
<dbReference type="GO" id="GO:0061982">
    <property type="term" value="P:meiosis I cell cycle process"/>
    <property type="evidence" value="ECO:0007669"/>
    <property type="project" value="UniProtKB-ARBA"/>
</dbReference>
<dbReference type="Pfam" id="PF08423">
    <property type="entry name" value="Rad51"/>
    <property type="match status" value="1"/>
</dbReference>